<evidence type="ECO:0000256" key="3">
    <source>
        <dbReference type="ARBA" id="ARBA00022840"/>
    </source>
</evidence>
<dbReference type="GO" id="GO:0005524">
    <property type="term" value="F:ATP binding"/>
    <property type="evidence" value="ECO:0007669"/>
    <property type="project" value="UniProtKB-KW"/>
</dbReference>
<keyword evidence="2" id="KW-0547">Nucleotide-binding</keyword>
<dbReference type="GO" id="GO:0016887">
    <property type="term" value="F:ATP hydrolysis activity"/>
    <property type="evidence" value="ECO:0007669"/>
    <property type="project" value="InterPro"/>
</dbReference>
<dbReference type="InterPro" id="IPR027417">
    <property type="entry name" value="P-loop_NTPase"/>
</dbReference>
<dbReference type="PANTHER" id="PTHR42939">
    <property type="entry name" value="ABC TRANSPORTER ATP-BINDING PROTEIN ALBC-RELATED"/>
    <property type="match status" value="1"/>
</dbReference>
<dbReference type="EMBL" id="FMWL01000005">
    <property type="protein sequence ID" value="SCZ78616.1"/>
    <property type="molecule type" value="Genomic_DNA"/>
</dbReference>
<feature type="domain" description="ABC transporter" evidence="4">
    <location>
        <begin position="3"/>
        <end position="234"/>
    </location>
</feature>
<dbReference type="InterPro" id="IPR017871">
    <property type="entry name" value="ABC_transporter-like_CS"/>
</dbReference>
<dbReference type="PROSITE" id="PS50893">
    <property type="entry name" value="ABC_TRANSPORTER_2"/>
    <property type="match status" value="1"/>
</dbReference>
<dbReference type="STRING" id="1120920.SAMN03080599_01349"/>
<dbReference type="PANTHER" id="PTHR42939:SF1">
    <property type="entry name" value="ABC TRANSPORTER ATP-BINDING PROTEIN ALBC-RELATED"/>
    <property type="match status" value="1"/>
</dbReference>
<dbReference type="InterPro" id="IPR003593">
    <property type="entry name" value="AAA+_ATPase"/>
</dbReference>
<dbReference type="SMART" id="SM00382">
    <property type="entry name" value="AAA"/>
    <property type="match status" value="1"/>
</dbReference>
<organism evidence="5 6">
    <name type="scientific">Acidaminobacter hydrogenoformans DSM 2784</name>
    <dbReference type="NCBI Taxonomy" id="1120920"/>
    <lineage>
        <taxon>Bacteria</taxon>
        <taxon>Bacillati</taxon>
        <taxon>Bacillota</taxon>
        <taxon>Clostridia</taxon>
        <taxon>Peptostreptococcales</taxon>
        <taxon>Acidaminobacteraceae</taxon>
        <taxon>Acidaminobacter</taxon>
    </lineage>
</organism>
<evidence type="ECO:0000256" key="1">
    <source>
        <dbReference type="ARBA" id="ARBA00022448"/>
    </source>
</evidence>
<evidence type="ECO:0000313" key="6">
    <source>
        <dbReference type="Proteomes" id="UP000199208"/>
    </source>
</evidence>
<evidence type="ECO:0000256" key="2">
    <source>
        <dbReference type="ARBA" id="ARBA00022741"/>
    </source>
</evidence>
<accession>A0A1G5RX85</accession>
<keyword evidence="1" id="KW-0813">Transport</keyword>
<evidence type="ECO:0000259" key="4">
    <source>
        <dbReference type="PROSITE" id="PS50893"/>
    </source>
</evidence>
<dbReference type="Pfam" id="PF00005">
    <property type="entry name" value="ABC_tran"/>
    <property type="match status" value="1"/>
</dbReference>
<dbReference type="SUPFAM" id="SSF52540">
    <property type="entry name" value="P-loop containing nucleoside triphosphate hydrolases"/>
    <property type="match status" value="1"/>
</dbReference>
<dbReference type="CDD" id="cd03230">
    <property type="entry name" value="ABC_DR_subfamily_A"/>
    <property type="match status" value="1"/>
</dbReference>
<keyword evidence="6" id="KW-1185">Reference proteome</keyword>
<dbReference type="Gene3D" id="3.40.50.300">
    <property type="entry name" value="P-loop containing nucleotide triphosphate hydrolases"/>
    <property type="match status" value="1"/>
</dbReference>
<sequence length="238" mass="26014">MMLEIRNFSKTYKGGKKAVSNLSLSIEPGDLYGFAGHNGAGKTTTIKAIAGVLDFEEGDILVDGSSILKDPVACKKKLAYIPDNPDLYDYLTGIQYLNFIADIFDIPSTTREARIRKYAEDFELLNDLGDLIGAYSHGMKQKLAIIAALIHEPKLMILDEPFVGLDPKAAKTLKNIFAQLCQNGGAIFFSTHVLDVAEKLCNKIAIIRQGELVATGLMDDIVGDSSLEEVFLELTDHA</sequence>
<dbReference type="InterPro" id="IPR051782">
    <property type="entry name" value="ABC_Transporter_VariousFunc"/>
</dbReference>
<gene>
    <name evidence="5" type="ORF">SAMN03080599_01349</name>
</gene>
<proteinExistence type="predicted"/>
<reference evidence="5 6" key="1">
    <citation type="submission" date="2016-10" db="EMBL/GenBank/DDBJ databases">
        <authorList>
            <person name="de Groot N.N."/>
        </authorList>
    </citation>
    <scope>NUCLEOTIDE SEQUENCE [LARGE SCALE GENOMIC DNA]</scope>
    <source>
        <strain evidence="5 6">DSM 2784</strain>
    </source>
</reference>
<dbReference type="Proteomes" id="UP000199208">
    <property type="component" value="Unassembled WGS sequence"/>
</dbReference>
<dbReference type="InterPro" id="IPR003439">
    <property type="entry name" value="ABC_transporter-like_ATP-bd"/>
</dbReference>
<dbReference type="AlphaFoldDB" id="A0A1G5RX85"/>
<dbReference type="PROSITE" id="PS00211">
    <property type="entry name" value="ABC_TRANSPORTER_1"/>
    <property type="match status" value="1"/>
</dbReference>
<name>A0A1G5RX85_9FIRM</name>
<evidence type="ECO:0000313" key="5">
    <source>
        <dbReference type="EMBL" id="SCZ78616.1"/>
    </source>
</evidence>
<keyword evidence="3 5" id="KW-0067">ATP-binding</keyword>
<protein>
    <submittedName>
        <fullName evidence="5">ABC-2 type transport system ATP-binding protein</fullName>
    </submittedName>
</protein>